<dbReference type="PROSITE" id="PS50240">
    <property type="entry name" value="TRYPSIN_DOM"/>
    <property type="match status" value="1"/>
</dbReference>
<feature type="non-terminal residue" evidence="8">
    <location>
        <position position="282"/>
    </location>
</feature>
<name>A0A7R8WRL3_9CRUS</name>
<gene>
    <name evidence="8" type="ORF">CTOB1V02_LOCUS14634</name>
</gene>
<dbReference type="InterPro" id="IPR033116">
    <property type="entry name" value="TRYPSIN_SER"/>
</dbReference>
<evidence type="ECO:0000256" key="5">
    <source>
        <dbReference type="ARBA" id="ARBA00022801"/>
    </source>
</evidence>
<accession>A0A7R8WRL3</accession>
<dbReference type="CDD" id="cd00190">
    <property type="entry name" value="Tryp_SPc"/>
    <property type="match status" value="1"/>
</dbReference>
<keyword evidence="7" id="KW-1015">Disulfide bond</keyword>
<reference evidence="8" key="1">
    <citation type="submission" date="2020-11" db="EMBL/GenBank/DDBJ databases">
        <authorList>
            <person name="Tran Van P."/>
        </authorList>
    </citation>
    <scope>NUCLEOTIDE SEQUENCE</scope>
</reference>
<dbReference type="PANTHER" id="PTHR24276">
    <property type="entry name" value="POLYSERASE-RELATED"/>
    <property type="match status" value="1"/>
</dbReference>
<dbReference type="GO" id="GO:0016485">
    <property type="term" value="P:protein processing"/>
    <property type="evidence" value="ECO:0007669"/>
    <property type="project" value="UniProtKB-ARBA"/>
</dbReference>
<dbReference type="Pfam" id="PF00089">
    <property type="entry name" value="Trypsin"/>
    <property type="match status" value="1"/>
</dbReference>
<dbReference type="GO" id="GO:0005576">
    <property type="term" value="C:extracellular region"/>
    <property type="evidence" value="ECO:0007669"/>
    <property type="project" value="UniProtKB-SubCell"/>
</dbReference>
<protein>
    <submittedName>
        <fullName evidence="8">Uncharacterized protein</fullName>
    </submittedName>
</protein>
<evidence type="ECO:0000256" key="3">
    <source>
        <dbReference type="ARBA" id="ARBA00022525"/>
    </source>
</evidence>
<evidence type="ECO:0000256" key="7">
    <source>
        <dbReference type="ARBA" id="ARBA00023157"/>
    </source>
</evidence>
<evidence type="ECO:0000313" key="8">
    <source>
        <dbReference type="EMBL" id="CAD7236819.1"/>
    </source>
</evidence>
<keyword evidence="5" id="KW-0378">Hydrolase</keyword>
<dbReference type="EMBL" id="OB682138">
    <property type="protein sequence ID" value="CAD7236819.1"/>
    <property type="molecule type" value="Genomic_DNA"/>
</dbReference>
<dbReference type="PANTHER" id="PTHR24276:SF91">
    <property type="entry name" value="AT26814P-RELATED"/>
    <property type="match status" value="1"/>
</dbReference>
<dbReference type="OrthoDB" id="10059102at2759"/>
<evidence type="ECO:0000256" key="2">
    <source>
        <dbReference type="ARBA" id="ARBA00007664"/>
    </source>
</evidence>
<comment type="similarity">
    <text evidence="2">Belongs to the peptidase S1 family.</text>
</comment>
<keyword evidence="4" id="KW-0645">Protease</keyword>
<dbReference type="PROSITE" id="PS00134">
    <property type="entry name" value="TRYPSIN_HIS"/>
    <property type="match status" value="1"/>
</dbReference>
<dbReference type="FunFam" id="2.40.10.10:FF:000047">
    <property type="entry name" value="Trypsin eta"/>
    <property type="match status" value="1"/>
</dbReference>
<dbReference type="InterPro" id="IPR050430">
    <property type="entry name" value="Peptidase_S1"/>
</dbReference>
<dbReference type="InterPro" id="IPR001254">
    <property type="entry name" value="Trypsin_dom"/>
</dbReference>
<dbReference type="PRINTS" id="PR00722">
    <property type="entry name" value="CHYMOTRYPSIN"/>
</dbReference>
<dbReference type="InterPro" id="IPR001314">
    <property type="entry name" value="Peptidase_S1A"/>
</dbReference>
<organism evidence="8">
    <name type="scientific">Cyprideis torosa</name>
    <dbReference type="NCBI Taxonomy" id="163714"/>
    <lineage>
        <taxon>Eukaryota</taxon>
        <taxon>Metazoa</taxon>
        <taxon>Ecdysozoa</taxon>
        <taxon>Arthropoda</taxon>
        <taxon>Crustacea</taxon>
        <taxon>Oligostraca</taxon>
        <taxon>Ostracoda</taxon>
        <taxon>Podocopa</taxon>
        <taxon>Podocopida</taxon>
        <taxon>Cytherocopina</taxon>
        <taxon>Cytheroidea</taxon>
        <taxon>Cytherideidae</taxon>
        <taxon>Cyprideis</taxon>
    </lineage>
</organism>
<dbReference type="PROSITE" id="PS00135">
    <property type="entry name" value="TRYPSIN_SER"/>
    <property type="match status" value="1"/>
</dbReference>
<proteinExistence type="inferred from homology"/>
<evidence type="ECO:0000256" key="4">
    <source>
        <dbReference type="ARBA" id="ARBA00022670"/>
    </source>
</evidence>
<dbReference type="InterPro" id="IPR009003">
    <property type="entry name" value="Peptidase_S1_PA"/>
</dbReference>
<dbReference type="SMART" id="SM00020">
    <property type="entry name" value="Tryp_SPc"/>
    <property type="match status" value="1"/>
</dbReference>
<comment type="subcellular location">
    <subcellularLocation>
        <location evidence="1">Secreted</location>
    </subcellularLocation>
</comment>
<dbReference type="GO" id="GO:0004252">
    <property type="term" value="F:serine-type endopeptidase activity"/>
    <property type="evidence" value="ECO:0007669"/>
    <property type="project" value="InterPro"/>
</dbReference>
<keyword evidence="3" id="KW-0964">Secreted</keyword>
<evidence type="ECO:0000256" key="1">
    <source>
        <dbReference type="ARBA" id="ARBA00004613"/>
    </source>
</evidence>
<dbReference type="SUPFAM" id="SSF50494">
    <property type="entry name" value="Trypsin-like serine proteases"/>
    <property type="match status" value="1"/>
</dbReference>
<evidence type="ECO:0000256" key="6">
    <source>
        <dbReference type="ARBA" id="ARBA00022825"/>
    </source>
</evidence>
<keyword evidence="6" id="KW-0720">Serine protease</keyword>
<dbReference type="InterPro" id="IPR043504">
    <property type="entry name" value="Peptidase_S1_PA_chymotrypsin"/>
</dbReference>
<dbReference type="Gene3D" id="2.40.10.10">
    <property type="entry name" value="Trypsin-like serine proteases"/>
    <property type="match status" value="1"/>
</dbReference>
<dbReference type="InterPro" id="IPR018114">
    <property type="entry name" value="TRYPSIN_HIS"/>
</dbReference>
<sequence length="282" mass="30876">NSFRIFVYRLCPSFSTLPSFRIFVYRLCPYFLTLPSASSFTGRSTSLQREFIHRIVGGTPARIEEYPFAVTLQRSGFQYCGGAILNEEWVLTAAHCTDAVPSGFQVVSGVTDKYDGSATKTYATVFQHEDYDDWTLENDISLLKLASPLTLGDTQAPIPTATVTDFTYGDLTVVGWGTTTEGGQTSRDLLQVSVPFVDDETCKAYYEGEVVADSMMCAGEAGKDACQGDSGGAVVNDLGDGGPYEHVGIVSWGTGCARERYPTVYTETAYFNQWINEQMARA</sequence>
<dbReference type="AlphaFoldDB" id="A0A7R8WRL3"/>